<gene>
    <name evidence="3" type="primary">gb02536</name>
    <name evidence="3" type="ORF">PR202_gb02536</name>
</gene>
<dbReference type="EMBL" id="BQKI01000072">
    <property type="protein sequence ID" value="GJN15606.1"/>
    <property type="molecule type" value="Genomic_DNA"/>
</dbReference>
<name>A0AAV5DZE2_ELECO</name>
<reference evidence="3" key="1">
    <citation type="journal article" date="2018" name="DNA Res.">
        <title>Multiple hybrid de novo genome assembly of finger millet, an orphan allotetraploid crop.</title>
        <authorList>
            <person name="Hatakeyama M."/>
            <person name="Aluri S."/>
            <person name="Balachadran M.T."/>
            <person name="Sivarajan S.R."/>
            <person name="Patrignani A."/>
            <person name="Gruter S."/>
            <person name="Poveda L."/>
            <person name="Shimizu-Inatsugi R."/>
            <person name="Baeten J."/>
            <person name="Francoijs K.J."/>
            <person name="Nataraja K.N."/>
            <person name="Reddy Y.A.N."/>
            <person name="Phadnis S."/>
            <person name="Ravikumar R.L."/>
            <person name="Schlapbach R."/>
            <person name="Sreeman S.M."/>
            <person name="Shimizu K.K."/>
        </authorList>
    </citation>
    <scope>NUCLEOTIDE SEQUENCE</scope>
</reference>
<keyword evidence="2" id="KW-1133">Transmembrane helix</keyword>
<reference evidence="3" key="2">
    <citation type="submission" date="2021-12" db="EMBL/GenBank/DDBJ databases">
        <title>Resequencing data analysis of finger millet.</title>
        <authorList>
            <person name="Hatakeyama M."/>
            <person name="Aluri S."/>
            <person name="Balachadran M.T."/>
            <person name="Sivarajan S.R."/>
            <person name="Poveda L."/>
            <person name="Shimizu-Inatsugi R."/>
            <person name="Schlapbach R."/>
            <person name="Sreeman S.M."/>
            <person name="Shimizu K.K."/>
        </authorList>
    </citation>
    <scope>NUCLEOTIDE SEQUENCE</scope>
</reference>
<keyword evidence="4" id="KW-1185">Reference proteome</keyword>
<feature type="transmembrane region" description="Helical" evidence="2">
    <location>
        <begin position="35"/>
        <end position="62"/>
    </location>
</feature>
<evidence type="ECO:0000256" key="2">
    <source>
        <dbReference type="SAM" id="Phobius"/>
    </source>
</evidence>
<proteinExistence type="predicted"/>
<feature type="compositionally biased region" description="Basic residues" evidence="1">
    <location>
        <begin position="67"/>
        <end position="77"/>
    </location>
</feature>
<dbReference type="Proteomes" id="UP001054889">
    <property type="component" value="Unassembled WGS sequence"/>
</dbReference>
<accession>A0AAV5DZE2</accession>
<protein>
    <submittedName>
        <fullName evidence="3">Uncharacterized protein</fullName>
    </submittedName>
</protein>
<keyword evidence="2" id="KW-0812">Transmembrane</keyword>
<feature type="region of interest" description="Disordered" evidence="1">
    <location>
        <begin position="67"/>
        <end position="160"/>
    </location>
</feature>
<evidence type="ECO:0000313" key="3">
    <source>
        <dbReference type="EMBL" id="GJN15606.1"/>
    </source>
</evidence>
<sequence length="188" mass="21436">MNRQVFFGREITVVLAAESRKRPEEMRSRTRVRNYGYFLGVILAMKGVVRLTMVFSYVFPFWRSRSRSPRYRGRPRSRSYSPAPRRRDDYSASPRRKETHRESPPRRQPKELDEDLKRKSYSPVSGDDAHENSDNGSVPTGGHPHLTPMDPLHAGGLPGSTQDLLQDPALGLLTTLLPVVTDRCVLCT</sequence>
<evidence type="ECO:0000256" key="1">
    <source>
        <dbReference type="SAM" id="MobiDB-lite"/>
    </source>
</evidence>
<keyword evidence="2" id="KW-0472">Membrane</keyword>
<feature type="compositionally biased region" description="Basic and acidic residues" evidence="1">
    <location>
        <begin position="85"/>
        <end position="118"/>
    </location>
</feature>
<comment type="caution">
    <text evidence="3">The sequence shown here is derived from an EMBL/GenBank/DDBJ whole genome shotgun (WGS) entry which is preliminary data.</text>
</comment>
<organism evidence="3 4">
    <name type="scientific">Eleusine coracana subsp. coracana</name>
    <dbReference type="NCBI Taxonomy" id="191504"/>
    <lineage>
        <taxon>Eukaryota</taxon>
        <taxon>Viridiplantae</taxon>
        <taxon>Streptophyta</taxon>
        <taxon>Embryophyta</taxon>
        <taxon>Tracheophyta</taxon>
        <taxon>Spermatophyta</taxon>
        <taxon>Magnoliopsida</taxon>
        <taxon>Liliopsida</taxon>
        <taxon>Poales</taxon>
        <taxon>Poaceae</taxon>
        <taxon>PACMAD clade</taxon>
        <taxon>Chloridoideae</taxon>
        <taxon>Cynodonteae</taxon>
        <taxon>Eleusininae</taxon>
        <taxon>Eleusine</taxon>
    </lineage>
</organism>
<dbReference type="AlphaFoldDB" id="A0AAV5DZE2"/>
<evidence type="ECO:0000313" key="4">
    <source>
        <dbReference type="Proteomes" id="UP001054889"/>
    </source>
</evidence>